<keyword evidence="1" id="KW-0812">Transmembrane</keyword>
<dbReference type="Gene3D" id="3.40.390.10">
    <property type="entry name" value="Collagenase (Catalytic Domain)"/>
    <property type="match status" value="1"/>
</dbReference>
<dbReference type="InterPro" id="IPR024079">
    <property type="entry name" value="MetalloPept_cat_dom_sf"/>
</dbReference>
<accession>A0A5C6FK71</accession>
<name>A0A5C6FK71_9BACT</name>
<evidence type="ECO:0000256" key="1">
    <source>
        <dbReference type="SAM" id="Phobius"/>
    </source>
</evidence>
<evidence type="ECO:0000313" key="2">
    <source>
        <dbReference type="EMBL" id="TWU60164.1"/>
    </source>
</evidence>
<dbReference type="EMBL" id="SJPW01000001">
    <property type="protein sequence ID" value="TWU60164.1"/>
    <property type="molecule type" value="Genomic_DNA"/>
</dbReference>
<evidence type="ECO:0000313" key="3">
    <source>
        <dbReference type="Proteomes" id="UP000318288"/>
    </source>
</evidence>
<organism evidence="2 3">
    <name type="scientific">Rubripirellula tenax</name>
    <dbReference type="NCBI Taxonomy" id="2528015"/>
    <lineage>
        <taxon>Bacteria</taxon>
        <taxon>Pseudomonadati</taxon>
        <taxon>Planctomycetota</taxon>
        <taxon>Planctomycetia</taxon>
        <taxon>Pirellulales</taxon>
        <taxon>Pirellulaceae</taxon>
        <taxon>Rubripirellula</taxon>
    </lineage>
</organism>
<dbReference type="OrthoDB" id="733404at2"/>
<gene>
    <name evidence="2" type="ORF">Poly51_04390</name>
</gene>
<dbReference type="RefSeq" id="WP_146453747.1">
    <property type="nucleotide sequence ID" value="NZ_SJPW01000001.1"/>
</dbReference>
<feature type="transmembrane region" description="Helical" evidence="1">
    <location>
        <begin position="178"/>
        <end position="204"/>
    </location>
</feature>
<protein>
    <submittedName>
        <fullName evidence="2">Uncharacterized protein</fullName>
    </submittedName>
</protein>
<proteinExistence type="predicted"/>
<dbReference type="AlphaFoldDB" id="A0A5C6FK71"/>
<sequence>MNSGIEANVRLGAEIDLFSGNIGTGFRGQAYFNGSSSGSVTLTSGVSGYSGYSITGADITMNNNNVSWNLNTFQTILTHEIGHAIGLGDVEDTFGNGFIDNNFDINDPLTTLTDSWANLVNPLDPGNSPGLALYNVPNSSSGIDRAGVDILMESAIPNTFFVNGATLQNDDFGGRQFLYPHVMAVPELSSLAFVSFGAVVALGYRRNRRRSILSHGPIATDQLIR</sequence>
<dbReference type="Proteomes" id="UP000318288">
    <property type="component" value="Unassembled WGS sequence"/>
</dbReference>
<keyword evidence="1" id="KW-0472">Membrane</keyword>
<dbReference type="GO" id="GO:0008237">
    <property type="term" value="F:metallopeptidase activity"/>
    <property type="evidence" value="ECO:0007669"/>
    <property type="project" value="InterPro"/>
</dbReference>
<reference evidence="2 3" key="1">
    <citation type="submission" date="2019-02" db="EMBL/GenBank/DDBJ databases">
        <title>Deep-cultivation of Planctomycetes and their phenomic and genomic characterization uncovers novel biology.</title>
        <authorList>
            <person name="Wiegand S."/>
            <person name="Jogler M."/>
            <person name="Boedeker C."/>
            <person name="Pinto D."/>
            <person name="Vollmers J."/>
            <person name="Rivas-Marin E."/>
            <person name="Kohn T."/>
            <person name="Peeters S.H."/>
            <person name="Heuer A."/>
            <person name="Rast P."/>
            <person name="Oberbeckmann S."/>
            <person name="Bunk B."/>
            <person name="Jeske O."/>
            <person name="Meyerdierks A."/>
            <person name="Storesund J.E."/>
            <person name="Kallscheuer N."/>
            <person name="Luecker S."/>
            <person name="Lage O.M."/>
            <person name="Pohl T."/>
            <person name="Merkel B.J."/>
            <person name="Hornburger P."/>
            <person name="Mueller R.-W."/>
            <person name="Bruemmer F."/>
            <person name="Labrenz M."/>
            <person name="Spormann A.M."/>
            <person name="Op Den Camp H."/>
            <person name="Overmann J."/>
            <person name="Amann R."/>
            <person name="Jetten M.S.M."/>
            <person name="Mascher T."/>
            <person name="Medema M.H."/>
            <person name="Devos D.P."/>
            <person name="Kaster A.-K."/>
            <person name="Ovreas L."/>
            <person name="Rohde M."/>
            <person name="Galperin M.Y."/>
            <person name="Jogler C."/>
        </authorList>
    </citation>
    <scope>NUCLEOTIDE SEQUENCE [LARGE SCALE GENOMIC DNA]</scope>
    <source>
        <strain evidence="2 3">Poly51</strain>
    </source>
</reference>
<keyword evidence="3" id="KW-1185">Reference proteome</keyword>
<keyword evidence="1" id="KW-1133">Transmembrane helix</keyword>
<comment type="caution">
    <text evidence="2">The sequence shown here is derived from an EMBL/GenBank/DDBJ whole genome shotgun (WGS) entry which is preliminary data.</text>
</comment>
<dbReference type="SUPFAM" id="SSF55486">
    <property type="entry name" value="Metalloproteases ('zincins'), catalytic domain"/>
    <property type="match status" value="1"/>
</dbReference>